<name>A0AAV1RTD8_9ROSI</name>
<gene>
    <name evidence="1" type="ORF">DCAF_LOCUS14354</name>
</gene>
<reference evidence="1 2" key="1">
    <citation type="submission" date="2024-01" db="EMBL/GenBank/DDBJ databases">
        <authorList>
            <person name="Waweru B."/>
        </authorList>
    </citation>
    <scope>NUCLEOTIDE SEQUENCE [LARGE SCALE GENOMIC DNA]</scope>
</reference>
<sequence>MLKIESWRLKEIRFVERSEDFGVGLGFSGLRRRSEGAIRFFRENILSVGSLRSHDPRRSQDPQPRGGD</sequence>
<keyword evidence="2" id="KW-1185">Reference proteome</keyword>
<proteinExistence type="predicted"/>
<protein>
    <submittedName>
        <fullName evidence="1">Uncharacterized protein</fullName>
    </submittedName>
</protein>
<accession>A0AAV1RTD8</accession>
<evidence type="ECO:0000313" key="2">
    <source>
        <dbReference type="Proteomes" id="UP001314170"/>
    </source>
</evidence>
<dbReference type="AlphaFoldDB" id="A0AAV1RTD8"/>
<evidence type="ECO:0000313" key="1">
    <source>
        <dbReference type="EMBL" id="CAK7339303.1"/>
    </source>
</evidence>
<dbReference type="EMBL" id="CAWUPB010001157">
    <property type="protein sequence ID" value="CAK7339303.1"/>
    <property type="molecule type" value="Genomic_DNA"/>
</dbReference>
<organism evidence="1 2">
    <name type="scientific">Dovyalis caffra</name>
    <dbReference type="NCBI Taxonomy" id="77055"/>
    <lineage>
        <taxon>Eukaryota</taxon>
        <taxon>Viridiplantae</taxon>
        <taxon>Streptophyta</taxon>
        <taxon>Embryophyta</taxon>
        <taxon>Tracheophyta</taxon>
        <taxon>Spermatophyta</taxon>
        <taxon>Magnoliopsida</taxon>
        <taxon>eudicotyledons</taxon>
        <taxon>Gunneridae</taxon>
        <taxon>Pentapetalae</taxon>
        <taxon>rosids</taxon>
        <taxon>fabids</taxon>
        <taxon>Malpighiales</taxon>
        <taxon>Salicaceae</taxon>
        <taxon>Flacourtieae</taxon>
        <taxon>Dovyalis</taxon>
    </lineage>
</organism>
<dbReference type="Proteomes" id="UP001314170">
    <property type="component" value="Unassembled WGS sequence"/>
</dbReference>
<comment type="caution">
    <text evidence="1">The sequence shown here is derived from an EMBL/GenBank/DDBJ whole genome shotgun (WGS) entry which is preliminary data.</text>
</comment>